<evidence type="ECO:0000256" key="5">
    <source>
        <dbReference type="ARBA" id="ARBA00022989"/>
    </source>
</evidence>
<accession>A0A1G2R432</accession>
<evidence type="ECO:0000313" key="9">
    <source>
        <dbReference type="EMBL" id="OHA67610.1"/>
    </source>
</evidence>
<dbReference type="AlphaFoldDB" id="A0A1G2R432"/>
<keyword evidence="5 7" id="KW-1133">Transmembrane helix</keyword>
<proteinExistence type="inferred from homology"/>
<dbReference type="PRINTS" id="PR00812">
    <property type="entry name" value="BCTERIALGSPF"/>
</dbReference>
<dbReference type="Gene3D" id="1.20.81.30">
    <property type="entry name" value="Type II secretion system (T2SS), domain F"/>
    <property type="match status" value="2"/>
</dbReference>
<evidence type="ECO:0000256" key="3">
    <source>
        <dbReference type="ARBA" id="ARBA00022475"/>
    </source>
</evidence>
<reference evidence="9 10" key="1">
    <citation type="journal article" date="2016" name="Nat. Commun.">
        <title>Thousands of microbial genomes shed light on interconnected biogeochemical processes in an aquifer system.</title>
        <authorList>
            <person name="Anantharaman K."/>
            <person name="Brown C.T."/>
            <person name="Hug L.A."/>
            <person name="Sharon I."/>
            <person name="Castelle C.J."/>
            <person name="Probst A.J."/>
            <person name="Thomas B.C."/>
            <person name="Singh A."/>
            <person name="Wilkins M.J."/>
            <person name="Karaoz U."/>
            <person name="Brodie E.L."/>
            <person name="Williams K.H."/>
            <person name="Hubbard S.S."/>
            <person name="Banfield J.F."/>
        </authorList>
    </citation>
    <scope>NUCLEOTIDE SEQUENCE [LARGE SCALE GENOMIC DNA]</scope>
</reference>
<keyword evidence="6 7" id="KW-0472">Membrane</keyword>
<evidence type="ECO:0000256" key="7">
    <source>
        <dbReference type="SAM" id="Phobius"/>
    </source>
</evidence>
<feature type="transmembrane region" description="Helical" evidence="7">
    <location>
        <begin position="210"/>
        <end position="240"/>
    </location>
</feature>
<dbReference type="InterPro" id="IPR018076">
    <property type="entry name" value="T2SS_GspF_dom"/>
</dbReference>
<protein>
    <recommendedName>
        <fullName evidence="8">Type II secretion system protein GspF domain-containing protein</fullName>
    </recommendedName>
</protein>
<gene>
    <name evidence="9" type="ORF">A3D59_03520</name>
</gene>
<dbReference type="EMBL" id="MHTX01000036">
    <property type="protein sequence ID" value="OHA67610.1"/>
    <property type="molecule type" value="Genomic_DNA"/>
</dbReference>
<feature type="transmembrane region" description="Helical" evidence="7">
    <location>
        <begin position="375"/>
        <end position="396"/>
    </location>
</feature>
<comment type="caution">
    <text evidence="9">The sequence shown here is derived from an EMBL/GenBank/DDBJ whole genome shotgun (WGS) entry which is preliminary data.</text>
</comment>
<evidence type="ECO:0000256" key="1">
    <source>
        <dbReference type="ARBA" id="ARBA00004651"/>
    </source>
</evidence>
<evidence type="ECO:0000256" key="4">
    <source>
        <dbReference type="ARBA" id="ARBA00022692"/>
    </source>
</evidence>
<evidence type="ECO:0000256" key="2">
    <source>
        <dbReference type="ARBA" id="ARBA00005745"/>
    </source>
</evidence>
<dbReference type="InterPro" id="IPR042094">
    <property type="entry name" value="T2SS_GspF_sf"/>
</dbReference>
<dbReference type="PANTHER" id="PTHR30012:SF0">
    <property type="entry name" value="TYPE II SECRETION SYSTEM PROTEIN F-RELATED"/>
    <property type="match status" value="1"/>
</dbReference>
<feature type="transmembrane region" description="Helical" evidence="7">
    <location>
        <begin position="168"/>
        <end position="190"/>
    </location>
</feature>
<evidence type="ECO:0000313" key="10">
    <source>
        <dbReference type="Proteomes" id="UP000179258"/>
    </source>
</evidence>
<dbReference type="PANTHER" id="PTHR30012">
    <property type="entry name" value="GENERAL SECRETION PATHWAY PROTEIN"/>
    <property type="match status" value="1"/>
</dbReference>
<sequence>MAQFTYKCITKDGKIAEGTISAASQWAGKRKLRKKGSSVLYLTSQKQFSFLNKISFFGGLSATERINFFRNLASMLESGLAPTTALSVFEEQTKSYHHKKMFAVMRRNIENGKTLSDAMIRFPRHFSEYSIAIMRVGETTGTLVHALDRISLDLETGQELRRQVITAVAYPVVVVTVMIAVAMVLISQVLPKIAELFAEMEANLPFATRALLASGAFLAANALYIAVVVPLFLLIVLGLVRTNHGKYFFHYVMLKFPLFGNLIQEYNLAQFFRSLDSLFSSGASLIEAVEISGKTLNNELYRRALQKSRAILLHGVPLSDILRAHPALFPLHTQRIIEVAERTGTFQATFGRVSSHYERSVRHSAQLLTALLEPILMLVVGIAVGGLALTIFLPLYQIASVLK</sequence>
<comment type="subcellular location">
    <subcellularLocation>
        <location evidence="1">Cell membrane</location>
        <topology evidence="1">Multi-pass membrane protein</topology>
    </subcellularLocation>
</comment>
<feature type="domain" description="Type II secretion system protein GspF" evidence="8">
    <location>
        <begin position="68"/>
        <end position="191"/>
    </location>
</feature>
<dbReference type="Proteomes" id="UP000179258">
    <property type="component" value="Unassembled WGS sequence"/>
</dbReference>
<dbReference type="Pfam" id="PF00482">
    <property type="entry name" value="T2SSF"/>
    <property type="match status" value="2"/>
</dbReference>
<feature type="domain" description="Type II secretion system protein GspF" evidence="8">
    <location>
        <begin position="271"/>
        <end position="394"/>
    </location>
</feature>
<keyword evidence="3" id="KW-1003">Cell membrane</keyword>
<organism evidence="9 10">
    <name type="scientific">Candidatus Wildermuthbacteria bacterium RIFCSPHIGHO2_02_FULL_47_17</name>
    <dbReference type="NCBI Taxonomy" id="1802452"/>
    <lineage>
        <taxon>Bacteria</taxon>
        <taxon>Candidatus Wildermuthiibacteriota</taxon>
    </lineage>
</organism>
<comment type="similarity">
    <text evidence="2">Belongs to the GSP F family.</text>
</comment>
<evidence type="ECO:0000259" key="8">
    <source>
        <dbReference type="Pfam" id="PF00482"/>
    </source>
</evidence>
<dbReference type="InterPro" id="IPR003004">
    <property type="entry name" value="GspF/PilC"/>
</dbReference>
<dbReference type="GO" id="GO:0005886">
    <property type="term" value="C:plasma membrane"/>
    <property type="evidence" value="ECO:0007669"/>
    <property type="project" value="UniProtKB-SubCell"/>
</dbReference>
<evidence type="ECO:0000256" key="6">
    <source>
        <dbReference type="ARBA" id="ARBA00023136"/>
    </source>
</evidence>
<name>A0A1G2R432_9BACT</name>
<keyword evidence="4 7" id="KW-0812">Transmembrane</keyword>